<gene>
    <name evidence="4" type="ORF">CDO52_24850</name>
</gene>
<evidence type="ECO:0000313" key="5">
    <source>
        <dbReference type="Proteomes" id="UP000215005"/>
    </source>
</evidence>
<dbReference type="InterPro" id="IPR023186">
    <property type="entry name" value="IUNH"/>
</dbReference>
<dbReference type="Pfam" id="PF01156">
    <property type="entry name" value="IU_nuc_hydro"/>
    <property type="match status" value="1"/>
</dbReference>
<dbReference type="OrthoDB" id="9797882at2"/>
<name>A0A223SBS0_9ACTN</name>
<sequence length="318" mass="33768">MRQRGGNVRVFVDCDPGIDDALALAYLTARPDVEIVGIGAVFGNNSVDITTDNALRLMELYGRSGVPVARGASRPLVQPPHLAESVHGANGLGDVETPAPASAPVEESAAELLVRLARSAPGEIDVLAVGPLTNLAVALSLEPELPKLVRRVVIMGGAVQAPGNVTPWAEANTSNDPEAAEVVFAAGFDLSLVALDITMKTVATGAWLDELKTVEGERAQKTSAFLDFYVGWYSNVFGVRQCAMHDPLAAAILLDPEIVTTSIDVPVRVELKGEHTRGLTIADLRPDAADHADDRPKITLVQEVDGEAFLKRMMDALR</sequence>
<dbReference type="PANTHER" id="PTHR12304:SF4">
    <property type="entry name" value="URIDINE NUCLEOSIDASE"/>
    <property type="match status" value="1"/>
</dbReference>
<dbReference type="GO" id="GO:0008477">
    <property type="term" value="F:purine nucleosidase activity"/>
    <property type="evidence" value="ECO:0007669"/>
    <property type="project" value="TreeGrafter"/>
</dbReference>
<dbReference type="InterPro" id="IPR036452">
    <property type="entry name" value="Ribo_hydro-like"/>
</dbReference>
<dbReference type="InterPro" id="IPR001910">
    <property type="entry name" value="Inosine/uridine_hydrolase_dom"/>
</dbReference>
<keyword evidence="5" id="KW-1185">Reference proteome</keyword>
<dbReference type="EMBL" id="CP022753">
    <property type="protein sequence ID" value="ASU85597.1"/>
    <property type="molecule type" value="Genomic_DNA"/>
</dbReference>
<protein>
    <submittedName>
        <fullName evidence="4">Nucleoside hydrolase</fullName>
    </submittedName>
</protein>
<dbReference type="GO" id="GO:0005829">
    <property type="term" value="C:cytosol"/>
    <property type="evidence" value="ECO:0007669"/>
    <property type="project" value="TreeGrafter"/>
</dbReference>
<feature type="domain" description="Inosine/uridine-preferring nucleoside hydrolase" evidence="3">
    <location>
        <begin position="10"/>
        <end position="310"/>
    </location>
</feature>
<keyword evidence="2" id="KW-0326">Glycosidase</keyword>
<dbReference type="Proteomes" id="UP000215005">
    <property type="component" value="Chromosome"/>
</dbReference>
<organism evidence="4 5">
    <name type="scientific">Nocardiopsis gilva YIM 90087</name>
    <dbReference type="NCBI Taxonomy" id="1235441"/>
    <lineage>
        <taxon>Bacteria</taxon>
        <taxon>Bacillati</taxon>
        <taxon>Actinomycetota</taxon>
        <taxon>Actinomycetes</taxon>
        <taxon>Streptosporangiales</taxon>
        <taxon>Nocardiopsidaceae</taxon>
        <taxon>Nocardiopsis</taxon>
    </lineage>
</organism>
<dbReference type="GO" id="GO:0006152">
    <property type="term" value="P:purine nucleoside catabolic process"/>
    <property type="evidence" value="ECO:0007669"/>
    <property type="project" value="TreeGrafter"/>
</dbReference>
<dbReference type="Gene3D" id="3.90.245.10">
    <property type="entry name" value="Ribonucleoside hydrolase-like"/>
    <property type="match status" value="1"/>
</dbReference>
<reference evidence="4 5" key="1">
    <citation type="submission" date="2017-08" db="EMBL/GenBank/DDBJ databases">
        <title>The complete genome sequence of Nocardiopsis gilva YIM 90087.</title>
        <authorList>
            <person name="Yin M."/>
            <person name="Tang S."/>
        </authorList>
    </citation>
    <scope>NUCLEOTIDE SEQUENCE [LARGE SCALE GENOMIC DNA]</scope>
    <source>
        <strain evidence="4 5">YIM 90087</strain>
    </source>
</reference>
<evidence type="ECO:0000256" key="2">
    <source>
        <dbReference type="ARBA" id="ARBA00023295"/>
    </source>
</evidence>
<evidence type="ECO:0000259" key="3">
    <source>
        <dbReference type="Pfam" id="PF01156"/>
    </source>
</evidence>
<proteinExistence type="predicted"/>
<evidence type="ECO:0000313" key="4">
    <source>
        <dbReference type="EMBL" id="ASU85597.1"/>
    </source>
</evidence>
<dbReference type="AlphaFoldDB" id="A0A223SBS0"/>
<dbReference type="CDD" id="cd02650">
    <property type="entry name" value="nuc_hydro_CaPnhB"/>
    <property type="match status" value="1"/>
</dbReference>
<dbReference type="KEGG" id="ngv:CDO52_24850"/>
<keyword evidence="1 4" id="KW-0378">Hydrolase</keyword>
<dbReference type="SUPFAM" id="SSF53590">
    <property type="entry name" value="Nucleoside hydrolase"/>
    <property type="match status" value="1"/>
</dbReference>
<dbReference type="PANTHER" id="PTHR12304">
    <property type="entry name" value="INOSINE-URIDINE PREFERRING NUCLEOSIDE HYDROLASE"/>
    <property type="match status" value="1"/>
</dbReference>
<evidence type="ECO:0000256" key="1">
    <source>
        <dbReference type="ARBA" id="ARBA00022801"/>
    </source>
</evidence>
<accession>A0A223SBS0</accession>